<dbReference type="AlphaFoldDB" id="A0A614AYX9"/>
<accession>A0A614AYX9</accession>
<dbReference type="Pfam" id="PF03389">
    <property type="entry name" value="MobA_MobL"/>
    <property type="match status" value="1"/>
</dbReference>
<evidence type="ECO:0000259" key="4">
    <source>
        <dbReference type="Pfam" id="PF03389"/>
    </source>
</evidence>
<feature type="compositionally biased region" description="Basic and acidic residues" evidence="3">
    <location>
        <begin position="258"/>
        <end position="273"/>
    </location>
</feature>
<feature type="region of interest" description="Disordered" evidence="3">
    <location>
        <begin position="252"/>
        <end position="273"/>
    </location>
</feature>
<evidence type="ECO:0000256" key="1">
    <source>
        <dbReference type="ARBA" id="ARBA00010873"/>
    </source>
</evidence>
<evidence type="ECO:0000256" key="2">
    <source>
        <dbReference type="ARBA" id="ARBA00022971"/>
    </source>
</evidence>
<feature type="region of interest" description="Disordered" evidence="3">
    <location>
        <begin position="332"/>
        <end position="358"/>
    </location>
</feature>
<reference evidence="5" key="1">
    <citation type="submission" date="2018-07" db="EMBL/GenBank/DDBJ databases">
        <authorList>
            <consortium name="GenomeTrakr network: Whole genome sequencing for foodborne pathogen traceback"/>
        </authorList>
    </citation>
    <scope>NUCLEOTIDE SEQUENCE</scope>
    <source>
        <strain evidence="5">FDA00008985</strain>
    </source>
</reference>
<evidence type="ECO:0000313" key="5">
    <source>
        <dbReference type="EMBL" id="ECW4162006.1"/>
    </source>
</evidence>
<gene>
    <name evidence="5" type="ORF">AA192_23325</name>
</gene>
<keyword evidence="2" id="KW-0184">Conjugation</keyword>
<organism evidence="5">
    <name type="scientific">Salmonella senftenberg</name>
    <dbReference type="NCBI Taxonomy" id="28150"/>
    <lineage>
        <taxon>Bacteria</taxon>
        <taxon>Pseudomonadati</taxon>
        <taxon>Pseudomonadota</taxon>
        <taxon>Gammaproteobacteria</taxon>
        <taxon>Enterobacterales</taxon>
        <taxon>Enterobacteriaceae</taxon>
        <taxon>Salmonella</taxon>
    </lineage>
</organism>
<evidence type="ECO:0000256" key="3">
    <source>
        <dbReference type="SAM" id="MobiDB-lite"/>
    </source>
</evidence>
<feature type="compositionally biased region" description="Basic and acidic residues" evidence="3">
    <location>
        <begin position="337"/>
        <end position="348"/>
    </location>
</feature>
<feature type="compositionally biased region" description="Basic and acidic residues" evidence="3">
    <location>
        <begin position="292"/>
        <end position="316"/>
    </location>
</feature>
<proteinExistence type="inferred from homology"/>
<comment type="similarity">
    <text evidence="1">Belongs to the MobA/MobL family.</text>
</comment>
<protein>
    <submittedName>
        <fullName evidence="5">MobA/MobL family protein</fullName>
    </submittedName>
</protein>
<dbReference type="NCBIfam" id="NF041496">
    <property type="entry name" value="MobQ"/>
    <property type="match status" value="1"/>
</dbReference>
<dbReference type="EMBL" id="AAKWII010000022">
    <property type="protein sequence ID" value="ECW4162006.1"/>
    <property type="molecule type" value="Genomic_DNA"/>
</dbReference>
<dbReference type="Gene3D" id="3.30.930.30">
    <property type="match status" value="1"/>
</dbReference>
<comment type="caution">
    <text evidence="5">The sequence shown here is derived from an EMBL/GenBank/DDBJ whole genome shotgun (WGS) entry which is preliminary data.</text>
</comment>
<sequence length="358" mass="43372">MAIFHLNFKILKRSEGKSSLYLSAYNSRKRLKDEKTGLVFNYEKKKEDLMHEEIILPIGAPERFKDRSVLWNEIEKIEKRKDAQLSRYFIVALPRELTLEQNHKLLTDYIKKNFVKKGMCADFAIHNDDENNNPHAHVMLTMREIENGNFSPKKNREWNDKNKVEMWRRSWAVSVNKYLRENNKKDLVSSLSFLRQKEILIKKANENLNADKIDEAEKYLEAYNQMKDKKPKKRKSRQSYIKRKKFKDYAKTYEQQAEDNRIKREKKKEEMKKENKLTSFFKSVFNKLTNKQKKEQEERKQREIADMQKWQKNEEKRAELREKLKNENNHEGINYVDKIHNEPRRDQDYNIPTAKYKI</sequence>
<name>A0A614AYX9_SALSE</name>
<dbReference type="InterPro" id="IPR005053">
    <property type="entry name" value="MobA_MobL"/>
</dbReference>
<feature type="region of interest" description="Disordered" evidence="3">
    <location>
        <begin position="290"/>
        <end position="316"/>
    </location>
</feature>
<feature type="domain" description="MobA/MobL protein" evidence="4">
    <location>
        <begin position="17"/>
        <end position="209"/>
    </location>
</feature>